<dbReference type="Proteomes" id="UP001189122">
    <property type="component" value="Unassembled WGS sequence"/>
</dbReference>
<feature type="signal peptide" evidence="2">
    <location>
        <begin position="1"/>
        <end position="23"/>
    </location>
</feature>
<reference evidence="3 4" key="1">
    <citation type="submission" date="2019-12" db="EMBL/GenBank/DDBJ databases">
        <authorList>
            <person name="Scholz U."/>
            <person name="Mascher M."/>
            <person name="Fiebig A."/>
        </authorList>
    </citation>
    <scope>NUCLEOTIDE SEQUENCE</scope>
</reference>
<sequence>MGQVEKGSALVLLLVLLVCRCHGSRNSQSLQVAPARTRNSEVFMGFLPKAMPLPPSGPSRQHNVVGLRSQQAP</sequence>
<dbReference type="EMBL" id="LR743598">
    <property type="protein sequence ID" value="CAA2629217.1"/>
    <property type="molecule type" value="Genomic_DNA"/>
</dbReference>
<protein>
    <submittedName>
        <fullName evidence="3">Uncharacterized protein</fullName>
    </submittedName>
</protein>
<organism evidence="3">
    <name type="scientific">Spirodela intermedia</name>
    <name type="common">Intermediate duckweed</name>
    <dbReference type="NCBI Taxonomy" id="51605"/>
    <lineage>
        <taxon>Eukaryota</taxon>
        <taxon>Viridiplantae</taxon>
        <taxon>Streptophyta</taxon>
        <taxon>Embryophyta</taxon>
        <taxon>Tracheophyta</taxon>
        <taxon>Spermatophyta</taxon>
        <taxon>Magnoliopsida</taxon>
        <taxon>Liliopsida</taxon>
        <taxon>Araceae</taxon>
        <taxon>Lemnoideae</taxon>
        <taxon>Spirodela</taxon>
    </lineage>
</organism>
<feature type="chain" id="PRO_5029654101" evidence="2">
    <location>
        <begin position="24"/>
        <end position="73"/>
    </location>
</feature>
<keyword evidence="4" id="KW-1185">Reference proteome</keyword>
<proteinExistence type="predicted"/>
<dbReference type="AlphaFoldDB" id="A0A7I8JEV8"/>
<feature type="region of interest" description="Disordered" evidence="1">
    <location>
        <begin position="51"/>
        <end position="73"/>
    </location>
</feature>
<evidence type="ECO:0000313" key="4">
    <source>
        <dbReference type="Proteomes" id="UP001189122"/>
    </source>
</evidence>
<name>A0A7I8JEV8_SPIIN</name>
<accession>A0A7I8JEV8</accession>
<keyword evidence="2" id="KW-0732">Signal</keyword>
<gene>
    <name evidence="3" type="ORF">SI7747_11014855</name>
</gene>
<dbReference type="EMBL" id="CACRZD030000011">
    <property type="protein sequence ID" value="CAA6668461.1"/>
    <property type="molecule type" value="Genomic_DNA"/>
</dbReference>
<feature type="compositionally biased region" description="Polar residues" evidence="1">
    <location>
        <begin position="58"/>
        <end position="73"/>
    </location>
</feature>
<evidence type="ECO:0000256" key="1">
    <source>
        <dbReference type="SAM" id="MobiDB-lite"/>
    </source>
</evidence>
<evidence type="ECO:0000256" key="2">
    <source>
        <dbReference type="SAM" id="SignalP"/>
    </source>
</evidence>
<evidence type="ECO:0000313" key="3">
    <source>
        <dbReference type="EMBL" id="CAA2629217.1"/>
    </source>
</evidence>